<keyword evidence="1" id="KW-1133">Transmembrane helix</keyword>
<keyword evidence="1" id="KW-0812">Transmembrane</keyword>
<keyword evidence="3" id="KW-1185">Reference proteome</keyword>
<reference evidence="3" key="1">
    <citation type="journal article" date="2019" name="Int. J. Syst. Evol. Microbiol.">
        <title>The Global Catalogue of Microorganisms (GCM) 10K type strain sequencing project: providing services to taxonomists for standard genome sequencing and annotation.</title>
        <authorList>
            <consortium name="The Broad Institute Genomics Platform"/>
            <consortium name="The Broad Institute Genome Sequencing Center for Infectious Disease"/>
            <person name="Wu L."/>
            <person name="Ma J."/>
        </authorList>
    </citation>
    <scope>NUCLEOTIDE SEQUENCE [LARGE SCALE GENOMIC DNA]</scope>
    <source>
        <strain evidence="3">CCUG 53915</strain>
    </source>
</reference>
<proteinExistence type="predicted"/>
<dbReference type="EMBL" id="JBHTLT010000122">
    <property type="protein sequence ID" value="MFD1206373.1"/>
    <property type="molecule type" value="Genomic_DNA"/>
</dbReference>
<evidence type="ECO:0000313" key="2">
    <source>
        <dbReference type="EMBL" id="MFD1206373.1"/>
    </source>
</evidence>
<protein>
    <submittedName>
        <fullName evidence="2">Competence type IV pilus minor pilin ComGF</fullName>
    </submittedName>
</protein>
<organism evidence="2 3">
    <name type="scientific">Sporosarcina contaminans</name>
    <dbReference type="NCBI Taxonomy" id="633403"/>
    <lineage>
        <taxon>Bacteria</taxon>
        <taxon>Bacillati</taxon>
        <taxon>Bacillota</taxon>
        <taxon>Bacilli</taxon>
        <taxon>Bacillales</taxon>
        <taxon>Caryophanaceae</taxon>
        <taxon>Sporosarcina</taxon>
    </lineage>
</organism>
<comment type="caution">
    <text evidence="2">The sequence shown here is derived from an EMBL/GenBank/DDBJ whole genome shotgun (WGS) entry which is preliminary data.</text>
</comment>
<name>A0ABW3U416_9BACL</name>
<keyword evidence="1" id="KW-0472">Membrane</keyword>
<dbReference type="Proteomes" id="UP001597231">
    <property type="component" value="Unassembled WGS sequence"/>
</dbReference>
<dbReference type="Pfam" id="PF15980">
    <property type="entry name" value="ComGF"/>
    <property type="match status" value="1"/>
</dbReference>
<dbReference type="NCBIfam" id="NF041002">
    <property type="entry name" value="pilin_ComGF"/>
    <property type="match status" value="1"/>
</dbReference>
<dbReference type="InterPro" id="IPR016977">
    <property type="entry name" value="ComGF"/>
</dbReference>
<feature type="transmembrane region" description="Helical" evidence="1">
    <location>
        <begin position="12"/>
        <end position="35"/>
    </location>
</feature>
<accession>A0ABW3U416</accession>
<sequence length="146" mass="16997">MHWLKDEKGYTLLESLFQLAIMAIFLQFVVLFYFWKAPIENQLQDYSSVEWELFAIDLQSYIADVKEFHITKEGRAIYFITDRGEIEIGQSGSVIRKTVFGMGHIPLYTNVRSVHFSRSGEFLNVQVTMTDGQVRERGFVIGIYPE</sequence>
<dbReference type="RefSeq" id="WP_336824644.1">
    <property type="nucleotide sequence ID" value="NZ_JBHTLT010000122.1"/>
</dbReference>
<gene>
    <name evidence="2" type="primary">comGF</name>
    <name evidence="2" type="ORF">ACFQ38_14855</name>
</gene>
<evidence type="ECO:0000313" key="3">
    <source>
        <dbReference type="Proteomes" id="UP001597231"/>
    </source>
</evidence>
<evidence type="ECO:0000256" key="1">
    <source>
        <dbReference type="SAM" id="Phobius"/>
    </source>
</evidence>